<dbReference type="AlphaFoldDB" id="A0A6A5UKC1"/>
<evidence type="ECO:0000313" key="3">
    <source>
        <dbReference type="Proteomes" id="UP000800036"/>
    </source>
</evidence>
<gene>
    <name evidence="2" type="ORF">BU23DRAFT_492706</name>
</gene>
<dbReference type="EMBL" id="ML976788">
    <property type="protein sequence ID" value="KAF1964429.1"/>
    <property type="molecule type" value="Genomic_DNA"/>
</dbReference>
<proteinExistence type="predicted"/>
<dbReference type="Proteomes" id="UP000800036">
    <property type="component" value="Unassembled WGS sequence"/>
</dbReference>
<keyword evidence="3" id="KW-1185">Reference proteome</keyword>
<reference evidence="2" key="1">
    <citation type="journal article" date="2020" name="Stud. Mycol.">
        <title>101 Dothideomycetes genomes: a test case for predicting lifestyles and emergence of pathogens.</title>
        <authorList>
            <person name="Haridas S."/>
            <person name="Albert R."/>
            <person name="Binder M."/>
            <person name="Bloem J."/>
            <person name="Labutti K."/>
            <person name="Salamov A."/>
            <person name="Andreopoulos B."/>
            <person name="Baker S."/>
            <person name="Barry K."/>
            <person name="Bills G."/>
            <person name="Bluhm B."/>
            <person name="Cannon C."/>
            <person name="Castanera R."/>
            <person name="Culley D."/>
            <person name="Daum C."/>
            <person name="Ezra D."/>
            <person name="Gonzalez J."/>
            <person name="Henrissat B."/>
            <person name="Kuo A."/>
            <person name="Liang C."/>
            <person name="Lipzen A."/>
            <person name="Lutzoni F."/>
            <person name="Magnuson J."/>
            <person name="Mondo S."/>
            <person name="Nolan M."/>
            <person name="Ohm R."/>
            <person name="Pangilinan J."/>
            <person name="Park H.-J."/>
            <person name="Ramirez L."/>
            <person name="Alfaro M."/>
            <person name="Sun H."/>
            <person name="Tritt A."/>
            <person name="Yoshinaga Y."/>
            <person name="Zwiers L.-H."/>
            <person name="Turgeon B."/>
            <person name="Goodwin S."/>
            <person name="Spatafora J."/>
            <person name="Crous P."/>
            <person name="Grigoriev I."/>
        </authorList>
    </citation>
    <scope>NUCLEOTIDE SEQUENCE</scope>
    <source>
        <strain evidence="2">CBS 107.79</strain>
    </source>
</reference>
<accession>A0A6A5UKC1</accession>
<feature type="non-terminal residue" evidence="2">
    <location>
        <position position="1"/>
    </location>
</feature>
<evidence type="ECO:0000313" key="2">
    <source>
        <dbReference type="EMBL" id="KAF1964429.1"/>
    </source>
</evidence>
<feature type="region of interest" description="Disordered" evidence="1">
    <location>
        <begin position="20"/>
        <end position="55"/>
    </location>
</feature>
<name>A0A6A5UKC1_9PLEO</name>
<organism evidence="2 3">
    <name type="scientific">Bimuria novae-zelandiae CBS 107.79</name>
    <dbReference type="NCBI Taxonomy" id="1447943"/>
    <lineage>
        <taxon>Eukaryota</taxon>
        <taxon>Fungi</taxon>
        <taxon>Dikarya</taxon>
        <taxon>Ascomycota</taxon>
        <taxon>Pezizomycotina</taxon>
        <taxon>Dothideomycetes</taxon>
        <taxon>Pleosporomycetidae</taxon>
        <taxon>Pleosporales</taxon>
        <taxon>Massarineae</taxon>
        <taxon>Didymosphaeriaceae</taxon>
        <taxon>Bimuria</taxon>
    </lineage>
</organism>
<sequence length="55" mass="5900">NKPKRKASHKALLNLAKKRRVMASGSGKGPASLAPEPPLKLAKSGRPIKLPGKYR</sequence>
<evidence type="ECO:0000256" key="1">
    <source>
        <dbReference type="SAM" id="MobiDB-lite"/>
    </source>
</evidence>
<protein>
    <submittedName>
        <fullName evidence="2">Uncharacterized protein</fullName>
    </submittedName>
</protein>